<feature type="compositionally biased region" description="Basic and acidic residues" evidence="1">
    <location>
        <begin position="101"/>
        <end position="116"/>
    </location>
</feature>
<reference evidence="2" key="1">
    <citation type="journal article" date="2015" name="Nature">
        <title>Complex archaea that bridge the gap between prokaryotes and eukaryotes.</title>
        <authorList>
            <person name="Spang A."/>
            <person name="Saw J.H."/>
            <person name="Jorgensen S.L."/>
            <person name="Zaremba-Niedzwiedzka K."/>
            <person name="Martijn J."/>
            <person name="Lind A.E."/>
            <person name="van Eijk R."/>
            <person name="Schleper C."/>
            <person name="Guy L."/>
            <person name="Ettema T.J."/>
        </authorList>
    </citation>
    <scope>NUCLEOTIDE SEQUENCE</scope>
</reference>
<evidence type="ECO:0000256" key="1">
    <source>
        <dbReference type="SAM" id="MobiDB-lite"/>
    </source>
</evidence>
<accession>A0A0F9KA71</accession>
<comment type="caution">
    <text evidence="2">The sequence shown here is derived from an EMBL/GenBank/DDBJ whole genome shotgun (WGS) entry which is preliminary data.</text>
</comment>
<organism evidence="2">
    <name type="scientific">marine sediment metagenome</name>
    <dbReference type="NCBI Taxonomy" id="412755"/>
    <lineage>
        <taxon>unclassified sequences</taxon>
        <taxon>metagenomes</taxon>
        <taxon>ecological metagenomes</taxon>
    </lineage>
</organism>
<feature type="compositionally biased region" description="Pro residues" evidence="1">
    <location>
        <begin position="117"/>
        <end position="126"/>
    </location>
</feature>
<protein>
    <submittedName>
        <fullName evidence="2">Uncharacterized protein</fullName>
    </submittedName>
</protein>
<sequence>MGQDEMTTVAKDKPEAKNTKAQKPGPKKPSLWKRATRKTNLNHAKMSPEDTENLRLRVSMENHTRDVAQRDQMIAIAVQESTEKFKRDMLEKYNLRSGKRYNFDLRTGEIDNEKSPPKPIPAPPPEQEPHGDAEPNPKDAPAASAEQVSDDPSTPTEQKPSSADGSPSNGEAA</sequence>
<evidence type="ECO:0000313" key="2">
    <source>
        <dbReference type="EMBL" id="KKM71536.1"/>
    </source>
</evidence>
<gene>
    <name evidence="2" type="ORF">LCGC14_1429580</name>
</gene>
<feature type="compositionally biased region" description="Polar residues" evidence="1">
    <location>
        <begin position="146"/>
        <end position="173"/>
    </location>
</feature>
<feature type="region of interest" description="Disordered" evidence="1">
    <location>
        <begin position="94"/>
        <end position="173"/>
    </location>
</feature>
<feature type="region of interest" description="Disordered" evidence="1">
    <location>
        <begin position="1"/>
        <end position="54"/>
    </location>
</feature>
<proteinExistence type="predicted"/>
<dbReference type="AlphaFoldDB" id="A0A0F9KA71"/>
<feature type="compositionally biased region" description="Basic and acidic residues" evidence="1">
    <location>
        <begin position="127"/>
        <end position="137"/>
    </location>
</feature>
<dbReference type="EMBL" id="LAZR01009617">
    <property type="protein sequence ID" value="KKM71536.1"/>
    <property type="molecule type" value="Genomic_DNA"/>
</dbReference>
<name>A0A0F9KA71_9ZZZZ</name>